<dbReference type="Proteomes" id="UP000760545">
    <property type="component" value="Unassembled WGS sequence"/>
</dbReference>
<dbReference type="InterPro" id="IPR002109">
    <property type="entry name" value="Glutaredoxin"/>
</dbReference>
<feature type="domain" description="Glutaredoxin" evidence="2">
    <location>
        <begin position="41"/>
        <end position="86"/>
    </location>
</feature>
<reference evidence="3 4" key="1">
    <citation type="submission" date="2020-03" db="EMBL/GenBank/DDBJ databases">
        <title>Tamlana sp. nov, isolated from XXX.</title>
        <authorList>
            <person name="Cao W.R."/>
        </authorList>
    </citation>
    <scope>NUCLEOTIDE SEQUENCE [LARGE SCALE GENOMIC DNA]</scope>
    <source>
        <strain evidence="3 4">HST1-43</strain>
    </source>
</reference>
<comment type="caution">
    <text evidence="3">The sequence shown here is derived from an EMBL/GenBank/DDBJ whole genome shotgun (WGS) entry which is preliminary data.</text>
</comment>
<evidence type="ECO:0000313" key="3">
    <source>
        <dbReference type="EMBL" id="NJX16076.1"/>
    </source>
</evidence>
<accession>A0ABX1DCI2</accession>
<sequence length="124" mass="14045">MMKSIIVSIVFFTLNVNLSFAQEQSSGAKNQSVKKELKKLIVYGSDTCHYCLDTKAYLKKNNIKFVYFDVDVDLNKQNEMVLKLQKAGIPLDAISLPIVDLGQQLIMNNVADFEGFLKQLNTKH</sequence>
<keyword evidence="4" id="KW-1185">Reference proteome</keyword>
<proteinExistence type="predicted"/>
<dbReference type="Gene3D" id="3.40.30.10">
    <property type="entry name" value="Glutaredoxin"/>
    <property type="match status" value="1"/>
</dbReference>
<dbReference type="RefSeq" id="WP_167918374.1">
    <property type="nucleotide sequence ID" value="NZ_JAAVJS010000015.1"/>
</dbReference>
<feature type="signal peptide" evidence="1">
    <location>
        <begin position="1"/>
        <end position="21"/>
    </location>
</feature>
<organism evidence="3 4">
    <name type="scientific">Tamlana crocina</name>
    <dbReference type="NCBI Taxonomy" id="393006"/>
    <lineage>
        <taxon>Bacteria</taxon>
        <taxon>Pseudomonadati</taxon>
        <taxon>Bacteroidota</taxon>
        <taxon>Flavobacteriia</taxon>
        <taxon>Flavobacteriales</taxon>
        <taxon>Flavobacteriaceae</taxon>
        <taxon>Tamlana</taxon>
    </lineage>
</organism>
<dbReference type="EMBL" id="JAAVJS010000015">
    <property type="protein sequence ID" value="NJX16076.1"/>
    <property type="molecule type" value="Genomic_DNA"/>
</dbReference>
<feature type="chain" id="PRO_5047150709" description="Glutaredoxin domain-containing protein" evidence="1">
    <location>
        <begin position="22"/>
        <end position="124"/>
    </location>
</feature>
<evidence type="ECO:0000259" key="2">
    <source>
        <dbReference type="Pfam" id="PF00462"/>
    </source>
</evidence>
<evidence type="ECO:0000313" key="4">
    <source>
        <dbReference type="Proteomes" id="UP000760545"/>
    </source>
</evidence>
<dbReference type="SUPFAM" id="SSF52833">
    <property type="entry name" value="Thioredoxin-like"/>
    <property type="match status" value="1"/>
</dbReference>
<keyword evidence="1" id="KW-0732">Signal</keyword>
<name>A0ABX1DCI2_9FLAO</name>
<protein>
    <recommendedName>
        <fullName evidence="2">Glutaredoxin domain-containing protein</fullName>
    </recommendedName>
</protein>
<dbReference type="Pfam" id="PF00462">
    <property type="entry name" value="Glutaredoxin"/>
    <property type="match status" value="1"/>
</dbReference>
<evidence type="ECO:0000256" key="1">
    <source>
        <dbReference type="SAM" id="SignalP"/>
    </source>
</evidence>
<gene>
    <name evidence="3" type="ORF">HC176_11325</name>
</gene>
<dbReference type="InterPro" id="IPR036249">
    <property type="entry name" value="Thioredoxin-like_sf"/>
</dbReference>